<dbReference type="InterPro" id="IPR029063">
    <property type="entry name" value="SAM-dependent_MTases_sf"/>
</dbReference>
<gene>
    <name evidence="5" type="ORF">FOB60_001083</name>
</gene>
<dbReference type="GO" id="GO:0008757">
    <property type="term" value="F:S-adenosylmethionine-dependent methyltransferase activity"/>
    <property type="evidence" value="ECO:0007669"/>
    <property type="project" value="UniProtKB-ARBA"/>
</dbReference>
<dbReference type="InterPro" id="IPR019410">
    <property type="entry name" value="Methyltransf_16"/>
</dbReference>
<dbReference type="GO" id="GO:0032991">
    <property type="term" value="C:protein-containing complex"/>
    <property type="evidence" value="ECO:0007669"/>
    <property type="project" value="TreeGrafter"/>
</dbReference>
<reference evidence="5" key="1">
    <citation type="submission" date="2020-03" db="EMBL/GenBank/DDBJ databases">
        <title>FDA dAtabase for Regulatory Grade micrObial Sequences (FDA-ARGOS): Supporting development and validation of Infectious Disease Dx tests.</title>
        <authorList>
            <person name="Campos J."/>
            <person name="Goldberg B."/>
            <person name="Tallon L."/>
            <person name="Sadzewicz L."/>
            <person name="Vavikolanu K."/>
            <person name="Mehta A."/>
            <person name="Aluvathingal J."/>
            <person name="Nadendla S."/>
            <person name="Nandy P."/>
            <person name="Geyer C."/>
            <person name="Yan Y."/>
            <person name="Sichtig H."/>
        </authorList>
    </citation>
    <scope>NUCLEOTIDE SEQUENCE [LARGE SCALE GENOMIC DNA]</scope>
    <source>
        <strain evidence="5">FDAARGOS_652</strain>
    </source>
</reference>
<dbReference type="Proteomes" id="UP000590412">
    <property type="component" value="Unassembled WGS sequence"/>
</dbReference>
<protein>
    <recommendedName>
        <fullName evidence="4">Ribosomal lysine N-methyltransferase 5</fullName>
    </recommendedName>
</protein>
<keyword evidence="1 5" id="KW-0489">Methyltransferase</keyword>
<keyword evidence="1 5" id="KW-0808">Transferase</keyword>
<evidence type="ECO:0000256" key="3">
    <source>
        <dbReference type="ARBA" id="ARBA00038458"/>
    </source>
</evidence>
<dbReference type="SUPFAM" id="SSF53335">
    <property type="entry name" value="S-adenosyl-L-methionine-dependent methyltransferases"/>
    <property type="match status" value="1"/>
</dbReference>
<keyword evidence="2" id="KW-0949">S-adenosyl-L-methionine</keyword>
<dbReference type="GO" id="GO:0005829">
    <property type="term" value="C:cytosol"/>
    <property type="evidence" value="ECO:0007669"/>
    <property type="project" value="TreeGrafter"/>
</dbReference>
<proteinExistence type="inferred from homology"/>
<dbReference type="Pfam" id="PF10294">
    <property type="entry name" value="Methyltransf_16"/>
    <property type="match status" value="1"/>
</dbReference>
<dbReference type="GO" id="GO:0032259">
    <property type="term" value="P:methylation"/>
    <property type="evidence" value="ECO:0007669"/>
    <property type="project" value="UniProtKB-KW"/>
</dbReference>
<dbReference type="PANTHER" id="PTHR14614:SF109">
    <property type="entry name" value="RIBOSOMAL LYSINE N-METHYLTRANSFERASE 5"/>
    <property type="match status" value="1"/>
</dbReference>
<evidence type="ECO:0000256" key="2">
    <source>
        <dbReference type="ARBA" id="ARBA00022691"/>
    </source>
</evidence>
<accession>A0A8X7NRB4</accession>
<sequence>MVDTDVISQLLRLTNDDLDEHIFELYSRNAPLSNLGFINKKSDTITVSIPENDIDLVVRQSISQLSSKQTTSTTGFICWNTSIQMVDWLLSPLCPFKLSKSQVVLELGSGVGGICASTLSKLVGRYIATDQKHILKLLKENIVANVPHYRSSTISNSVSKSTTSIDVIEFDWEEIENGLFNLAELHLDSIHLIIASDTIYNEYLVAPFINALKAVLSKNVYAVIAIQLRDAVTIERFVTDLVGTDGLSVYVVPPNLLTDGLKSGYQIYFVTSTK</sequence>
<evidence type="ECO:0000313" key="6">
    <source>
        <dbReference type="Proteomes" id="UP000590412"/>
    </source>
</evidence>
<dbReference type="CDD" id="cd02440">
    <property type="entry name" value="AdoMet_MTases"/>
    <property type="match status" value="1"/>
</dbReference>
<comment type="similarity">
    <text evidence="3">Belongs to the class I-like SAM-binding methyltransferase superfamily. RKM5 family.</text>
</comment>
<evidence type="ECO:0000313" key="5">
    <source>
        <dbReference type="EMBL" id="KAF6059501.1"/>
    </source>
</evidence>
<organism evidence="5 6">
    <name type="scientific">Candida parapsilosis</name>
    <name type="common">Yeast</name>
    <dbReference type="NCBI Taxonomy" id="5480"/>
    <lineage>
        <taxon>Eukaryota</taxon>
        <taxon>Fungi</taxon>
        <taxon>Dikarya</taxon>
        <taxon>Ascomycota</taxon>
        <taxon>Saccharomycotina</taxon>
        <taxon>Pichiomycetes</taxon>
        <taxon>Debaryomycetaceae</taxon>
        <taxon>Candida/Lodderomyces clade</taxon>
        <taxon>Candida</taxon>
    </lineage>
</organism>
<evidence type="ECO:0000256" key="4">
    <source>
        <dbReference type="ARBA" id="ARBA00039932"/>
    </source>
</evidence>
<dbReference type="Gene3D" id="3.40.50.150">
    <property type="entry name" value="Vaccinia Virus protein VP39"/>
    <property type="match status" value="1"/>
</dbReference>
<comment type="caution">
    <text evidence="5">The sequence shown here is derived from an EMBL/GenBank/DDBJ whole genome shotgun (WGS) entry which is preliminary data.</text>
</comment>
<dbReference type="EMBL" id="JABWAB010000001">
    <property type="protein sequence ID" value="KAF6059501.1"/>
    <property type="molecule type" value="Genomic_DNA"/>
</dbReference>
<evidence type="ECO:0000256" key="1">
    <source>
        <dbReference type="ARBA" id="ARBA00022603"/>
    </source>
</evidence>
<dbReference type="AlphaFoldDB" id="A0A8X7NRB4"/>
<name>A0A8X7NRB4_CANPA</name>
<dbReference type="PANTHER" id="PTHR14614">
    <property type="entry name" value="HEPATOCELLULAR CARCINOMA-ASSOCIATED ANTIGEN"/>
    <property type="match status" value="1"/>
</dbReference>